<feature type="compositionally biased region" description="Acidic residues" evidence="2">
    <location>
        <begin position="448"/>
        <end position="462"/>
    </location>
</feature>
<accession>A0A7S1YII2</accession>
<feature type="region of interest" description="Disordered" evidence="2">
    <location>
        <begin position="83"/>
        <end position="173"/>
    </location>
</feature>
<feature type="compositionally biased region" description="Basic and acidic residues" evidence="2">
    <location>
        <begin position="594"/>
        <end position="603"/>
    </location>
</feature>
<feature type="compositionally biased region" description="Polar residues" evidence="2">
    <location>
        <begin position="318"/>
        <end position="330"/>
    </location>
</feature>
<dbReference type="AlphaFoldDB" id="A0A7S1YII2"/>
<feature type="compositionally biased region" description="Basic and acidic residues" evidence="2">
    <location>
        <begin position="331"/>
        <end position="344"/>
    </location>
</feature>
<feature type="compositionally biased region" description="Acidic residues" evidence="2">
    <location>
        <begin position="20"/>
        <end position="32"/>
    </location>
</feature>
<feature type="compositionally biased region" description="Low complexity" evidence="2">
    <location>
        <begin position="671"/>
        <end position="681"/>
    </location>
</feature>
<reference evidence="3" key="1">
    <citation type="submission" date="2021-01" db="EMBL/GenBank/DDBJ databases">
        <authorList>
            <person name="Corre E."/>
            <person name="Pelletier E."/>
            <person name="Niang G."/>
            <person name="Scheremetjew M."/>
            <person name="Finn R."/>
            <person name="Kale V."/>
            <person name="Holt S."/>
            <person name="Cochrane G."/>
            <person name="Meng A."/>
            <person name="Brown T."/>
            <person name="Cohen L."/>
        </authorList>
    </citation>
    <scope>NUCLEOTIDE SEQUENCE</scope>
    <source>
        <strain evidence="3">CCMP 410</strain>
    </source>
</reference>
<feature type="compositionally biased region" description="Basic and acidic residues" evidence="2">
    <location>
        <begin position="292"/>
        <end position="305"/>
    </location>
</feature>
<gene>
    <name evidence="3" type="ORF">GOCE00092_LOCUS22343</name>
</gene>
<feature type="compositionally biased region" description="Polar residues" evidence="2">
    <location>
        <begin position="131"/>
        <end position="140"/>
    </location>
</feature>
<dbReference type="EMBL" id="HBGK01042596">
    <property type="protein sequence ID" value="CAD9302209.1"/>
    <property type="molecule type" value="Transcribed_RNA"/>
</dbReference>
<name>A0A7S1YII2_9STRA</name>
<proteinExistence type="predicted"/>
<evidence type="ECO:0000256" key="1">
    <source>
        <dbReference type="SAM" id="Coils"/>
    </source>
</evidence>
<feature type="region of interest" description="Disordered" evidence="2">
    <location>
        <begin position="577"/>
        <end position="712"/>
    </location>
</feature>
<sequence length="712" mass="77818">MRLEAFDGPAAATATTSVAGDDDESDDDDDSSSDASSMRSKSPASFISRSSSLRSSFSRASGAAPAEVASDLYDTLYSSAQSSIEASPVIEAPTIDSRSRSIPLPPPPKLPRASVYPKKQKGFDAQKRLMQANTTPTTAASEDYDDDPPSSSTALAVGFDSDDGTELKDNTRLKQDPNYRHSLRHIQDCIWAALGDDSCESLDLGTFRIDKDSTKAIKEESDDQLDTSTLADDEEEEGWLSTEDPWERDERSSRAVSVPFGVGVASDSASYTTDGAVMYTTQRGQPLPSAKEIIRAAHERMRMERSQTLQDNGDDPLDNTQPRRNTSSGRSESRSRYAEVDRSGRSSWGGSMSGSGDRSRRSRESGGSMEPNGGSPTGSYGSYLTGPREYGYYDGNSSTEEDDDREEVEQHHDAVSQYDKLGVQYRQSDAGEEDEFYEGYNASAELAKEEDDNGEQSEEEVDSSGGIGGSSIKRTKSADLLSVESVAGDQPLPDVQPPDAAFTLAAEETTPLPPSLPYSNDAVVEYTREDIDDDISSLGSHLTVLVSTARRRQELQLEKERVEVELKKLELKNATRRRSLLMPTTMSTAQRLAEAAEKGERSPKTSVDPRAARKAKKSSPRSVPFPLVEISVDPEVYGVEQPVDDDGEEKSIYDTSNRGGEHPSPVSVLDSQASSQSTSATVEKEEWGRCNRQLQEEKMYPPKLDRWSSRKK</sequence>
<protein>
    <submittedName>
        <fullName evidence="3">Uncharacterized protein</fullName>
    </submittedName>
</protein>
<organism evidence="3">
    <name type="scientific">Grammatophora oceanica</name>
    <dbReference type="NCBI Taxonomy" id="210454"/>
    <lineage>
        <taxon>Eukaryota</taxon>
        <taxon>Sar</taxon>
        <taxon>Stramenopiles</taxon>
        <taxon>Ochrophyta</taxon>
        <taxon>Bacillariophyta</taxon>
        <taxon>Fragilariophyceae</taxon>
        <taxon>Fragilariophycidae</taxon>
        <taxon>Rhabdonematales</taxon>
        <taxon>Grammatophoraceae</taxon>
        <taxon>Grammatophora</taxon>
    </lineage>
</organism>
<evidence type="ECO:0000313" key="3">
    <source>
        <dbReference type="EMBL" id="CAD9302209.1"/>
    </source>
</evidence>
<feature type="compositionally biased region" description="Acidic residues" evidence="2">
    <location>
        <begin position="220"/>
        <end position="238"/>
    </location>
</feature>
<feature type="region of interest" description="Disordered" evidence="2">
    <location>
        <begin position="280"/>
        <end position="519"/>
    </location>
</feature>
<feature type="region of interest" description="Disordered" evidence="2">
    <location>
        <begin position="1"/>
        <end position="65"/>
    </location>
</feature>
<feature type="coiled-coil region" evidence="1">
    <location>
        <begin position="545"/>
        <end position="577"/>
    </location>
</feature>
<feature type="compositionally biased region" description="Low complexity" evidence="2">
    <location>
        <begin position="33"/>
        <end position="65"/>
    </location>
</feature>
<feature type="compositionally biased region" description="Basic and acidic residues" evidence="2">
    <location>
        <begin position="682"/>
        <end position="712"/>
    </location>
</feature>
<evidence type="ECO:0000256" key="2">
    <source>
        <dbReference type="SAM" id="MobiDB-lite"/>
    </source>
</evidence>
<feature type="compositionally biased region" description="Low complexity" evidence="2">
    <location>
        <begin position="345"/>
        <end position="356"/>
    </location>
</feature>
<keyword evidence="1" id="KW-0175">Coiled coil</keyword>
<feature type="region of interest" description="Disordered" evidence="2">
    <location>
        <begin position="217"/>
        <end position="257"/>
    </location>
</feature>